<gene>
    <name evidence="2" type="ORF">G0U57_009784</name>
</gene>
<dbReference type="GO" id="GO:0016702">
    <property type="term" value="F:oxidoreductase activity, acting on single donors with incorporation of molecular oxygen, incorporation of two atoms of oxygen"/>
    <property type="evidence" value="ECO:0007669"/>
    <property type="project" value="InterPro"/>
</dbReference>
<accession>A0A8T1RXB5</accession>
<feature type="domain" description="Lipoxygenase" evidence="1">
    <location>
        <begin position="1"/>
        <end position="40"/>
    </location>
</feature>
<protein>
    <submittedName>
        <fullName evidence="2">Arachidonate lipoxygenase 3</fullName>
    </submittedName>
</protein>
<dbReference type="SUPFAM" id="SSF48484">
    <property type="entry name" value="Lipoxigenase"/>
    <property type="match status" value="1"/>
</dbReference>
<dbReference type="InterPro" id="IPR013819">
    <property type="entry name" value="LipOase_C"/>
</dbReference>
<dbReference type="GO" id="GO:0046872">
    <property type="term" value="F:metal ion binding"/>
    <property type="evidence" value="ECO:0007669"/>
    <property type="project" value="InterPro"/>
</dbReference>
<keyword evidence="3" id="KW-1185">Reference proteome</keyword>
<evidence type="ECO:0000313" key="3">
    <source>
        <dbReference type="Proteomes" id="UP000765507"/>
    </source>
</evidence>
<sequence length="40" mass="4721">MADFQDRLAEISREIEERNRSLTLSYTYLYPPNIENSTAI</sequence>
<comment type="caution">
    <text evidence="2">The sequence shown here is derived from an EMBL/GenBank/DDBJ whole genome shotgun (WGS) entry which is preliminary data.</text>
</comment>
<evidence type="ECO:0000313" key="2">
    <source>
        <dbReference type="EMBL" id="KAG6921167.1"/>
    </source>
</evidence>
<dbReference type="PROSITE" id="PS51393">
    <property type="entry name" value="LIPOXYGENASE_3"/>
    <property type="match status" value="1"/>
</dbReference>
<dbReference type="Gene3D" id="1.20.245.10">
    <property type="entry name" value="Lipoxygenase-1, Domain 5"/>
    <property type="match status" value="1"/>
</dbReference>
<name>A0A8T1RXB5_CHESE</name>
<organism evidence="2 3">
    <name type="scientific">Chelydra serpentina</name>
    <name type="common">Snapping turtle</name>
    <name type="synonym">Testudo serpentina</name>
    <dbReference type="NCBI Taxonomy" id="8475"/>
    <lineage>
        <taxon>Eukaryota</taxon>
        <taxon>Metazoa</taxon>
        <taxon>Chordata</taxon>
        <taxon>Craniata</taxon>
        <taxon>Vertebrata</taxon>
        <taxon>Euteleostomi</taxon>
        <taxon>Archelosauria</taxon>
        <taxon>Testudinata</taxon>
        <taxon>Testudines</taxon>
        <taxon>Cryptodira</taxon>
        <taxon>Durocryptodira</taxon>
        <taxon>Americhelydia</taxon>
        <taxon>Chelydroidea</taxon>
        <taxon>Chelydridae</taxon>
        <taxon>Chelydra</taxon>
    </lineage>
</organism>
<dbReference type="AlphaFoldDB" id="A0A8T1RXB5"/>
<proteinExistence type="predicted"/>
<evidence type="ECO:0000259" key="1">
    <source>
        <dbReference type="PROSITE" id="PS51393"/>
    </source>
</evidence>
<dbReference type="EMBL" id="JAHGAV010002546">
    <property type="protein sequence ID" value="KAG6921167.1"/>
    <property type="molecule type" value="Genomic_DNA"/>
</dbReference>
<dbReference type="Proteomes" id="UP000765507">
    <property type="component" value="Unassembled WGS sequence"/>
</dbReference>
<reference evidence="2 3" key="1">
    <citation type="journal article" date="2020" name="G3 (Bethesda)">
        <title>Draft Genome of the Common Snapping Turtle, Chelydra serpentina, a Model for Phenotypic Plasticity in Reptiles.</title>
        <authorList>
            <person name="Das D."/>
            <person name="Singh S.K."/>
            <person name="Bierstedt J."/>
            <person name="Erickson A."/>
            <person name="Galli G.L.J."/>
            <person name="Crossley D.A. 2nd"/>
            <person name="Rhen T."/>
        </authorList>
    </citation>
    <scope>NUCLEOTIDE SEQUENCE [LARGE SCALE GENOMIC DNA]</scope>
    <source>
        <tissue evidence="2">Whole blood</tissue>
    </source>
</reference>
<dbReference type="InterPro" id="IPR036226">
    <property type="entry name" value="LipOase_C_sf"/>
</dbReference>